<keyword evidence="1" id="KW-0378">Hydrolase</keyword>
<accession>A0A380E3R3</accession>
<dbReference type="EMBL" id="UHAQ01000004">
    <property type="protein sequence ID" value="SUK94358.1"/>
    <property type="molecule type" value="Genomic_DNA"/>
</dbReference>
<dbReference type="EC" id="3.5.1.1" evidence="1"/>
<gene>
    <name evidence="1" type="ORF">NCTC5664_03358</name>
</gene>
<evidence type="ECO:0000313" key="2">
    <source>
        <dbReference type="Proteomes" id="UP000254502"/>
    </source>
</evidence>
<name>A0A380E3R3_STAAU</name>
<dbReference type="GO" id="GO:0004067">
    <property type="term" value="F:asparaginase activity"/>
    <property type="evidence" value="ECO:0007669"/>
    <property type="project" value="UniProtKB-EC"/>
</dbReference>
<organism evidence="1 2">
    <name type="scientific">Staphylococcus aureus</name>
    <dbReference type="NCBI Taxonomy" id="1280"/>
    <lineage>
        <taxon>Bacteria</taxon>
        <taxon>Bacillati</taxon>
        <taxon>Bacillota</taxon>
        <taxon>Bacilli</taxon>
        <taxon>Bacillales</taxon>
        <taxon>Staphylococcaceae</taxon>
        <taxon>Staphylococcus</taxon>
    </lineage>
</organism>
<dbReference type="Proteomes" id="UP000254502">
    <property type="component" value="Unassembled WGS sequence"/>
</dbReference>
<dbReference type="AlphaFoldDB" id="A0A380E3R3"/>
<reference evidence="1 2" key="1">
    <citation type="submission" date="2018-06" db="EMBL/GenBank/DDBJ databases">
        <authorList>
            <consortium name="Pathogen Informatics"/>
            <person name="Doyle S."/>
        </authorList>
    </citation>
    <scope>NUCLEOTIDE SEQUENCE [LARGE SCALE GENOMIC DNA]</scope>
    <source>
        <strain evidence="1 2">NCTC5664</strain>
    </source>
</reference>
<proteinExistence type="predicted"/>
<protein>
    <submittedName>
        <fullName evidence="1">L-asparaginase</fullName>
        <ecNumber evidence="1">3.5.1.1</ecNumber>
    </submittedName>
</protein>
<evidence type="ECO:0000313" key="1">
    <source>
        <dbReference type="EMBL" id="SUK94358.1"/>
    </source>
</evidence>
<sequence>MYWTKDRVAIPSYAISPTSIGNVNEKLNVPLVKAYMGMPGDIFSFYSREGIRWYGY</sequence>